<organism evidence="2 3">
    <name type="scientific">Paenibacillus lignilyticus</name>
    <dbReference type="NCBI Taxonomy" id="1172615"/>
    <lineage>
        <taxon>Bacteria</taxon>
        <taxon>Bacillati</taxon>
        <taxon>Bacillota</taxon>
        <taxon>Bacilli</taxon>
        <taxon>Bacillales</taxon>
        <taxon>Paenibacillaceae</taxon>
        <taxon>Paenibacillus</taxon>
    </lineage>
</organism>
<feature type="domain" description="Cyclic-phosphate processing Receiver" evidence="1">
    <location>
        <begin position="2"/>
        <end position="85"/>
    </location>
</feature>
<sequence length="104" mass="11721">MINVYLDDYRPCPQGFVLAKTAAECILLLQHEEVNILSLDFELGWGQPNGLAVAEYIVTSGRYPRRCYFHTSSLAGRLQMVHLLTQHAPLDIQIHNGPMPAESR</sequence>
<dbReference type="EMBL" id="JAGKSP010000003">
    <property type="protein sequence ID" value="MBP3963388.1"/>
    <property type="molecule type" value="Genomic_DNA"/>
</dbReference>
<dbReference type="Proteomes" id="UP000673394">
    <property type="component" value="Unassembled WGS sequence"/>
</dbReference>
<protein>
    <submittedName>
        <fullName evidence="2">Cell division protein FtsJ</fullName>
    </submittedName>
</protein>
<keyword evidence="3" id="KW-1185">Reference proteome</keyword>
<dbReference type="GO" id="GO:0051301">
    <property type="term" value="P:cell division"/>
    <property type="evidence" value="ECO:0007669"/>
    <property type="project" value="UniProtKB-KW"/>
</dbReference>
<name>A0ABS5CE64_9BACL</name>
<reference evidence="2 3" key="1">
    <citation type="submission" date="2021-04" db="EMBL/GenBank/DDBJ databases">
        <title>Paenibacillus sp. DLE-14 whole genome sequence.</title>
        <authorList>
            <person name="Ham Y.J."/>
        </authorList>
    </citation>
    <scope>NUCLEOTIDE SEQUENCE [LARGE SCALE GENOMIC DNA]</scope>
    <source>
        <strain evidence="2 3">DLE-14</strain>
    </source>
</reference>
<dbReference type="InterPro" id="IPR046909">
    <property type="entry name" value="cREC_REC"/>
</dbReference>
<keyword evidence="2" id="KW-0132">Cell division</keyword>
<evidence type="ECO:0000313" key="2">
    <source>
        <dbReference type="EMBL" id="MBP3963388.1"/>
    </source>
</evidence>
<accession>A0ABS5CE64</accession>
<evidence type="ECO:0000259" key="1">
    <source>
        <dbReference type="Pfam" id="PF20274"/>
    </source>
</evidence>
<comment type="caution">
    <text evidence="2">The sequence shown here is derived from an EMBL/GenBank/DDBJ whole genome shotgun (WGS) entry which is preliminary data.</text>
</comment>
<keyword evidence="2" id="KW-0131">Cell cycle</keyword>
<dbReference type="Pfam" id="PF20274">
    <property type="entry name" value="cREC_REC"/>
    <property type="match status" value="1"/>
</dbReference>
<proteinExistence type="predicted"/>
<gene>
    <name evidence="2" type="ORF">I8J30_11795</name>
</gene>
<dbReference type="RefSeq" id="WP_091215729.1">
    <property type="nucleotide sequence ID" value="NZ_JAGKSP010000003.1"/>
</dbReference>
<evidence type="ECO:0000313" key="3">
    <source>
        <dbReference type="Proteomes" id="UP000673394"/>
    </source>
</evidence>